<protein>
    <recommendedName>
        <fullName evidence="4">Lipoprotein</fullName>
    </recommendedName>
</protein>
<dbReference type="PROSITE" id="PS51257">
    <property type="entry name" value="PROKAR_LIPOPROTEIN"/>
    <property type="match status" value="1"/>
</dbReference>
<feature type="signal peptide" evidence="1">
    <location>
        <begin position="1"/>
        <end position="20"/>
    </location>
</feature>
<dbReference type="EMBL" id="JAVDYB010000001">
    <property type="protein sequence ID" value="MDR7277180.1"/>
    <property type="molecule type" value="Genomic_DNA"/>
</dbReference>
<keyword evidence="3" id="KW-1185">Reference proteome</keyword>
<evidence type="ECO:0008006" key="4">
    <source>
        <dbReference type="Google" id="ProtNLM"/>
    </source>
</evidence>
<organism evidence="2 3">
    <name type="scientific">Catenuloplanes atrovinosus</name>
    <dbReference type="NCBI Taxonomy" id="137266"/>
    <lineage>
        <taxon>Bacteria</taxon>
        <taxon>Bacillati</taxon>
        <taxon>Actinomycetota</taxon>
        <taxon>Actinomycetes</taxon>
        <taxon>Micromonosporales</taxon>
        <taxon>Micromonosporaceae</taxon>
        <taxon>Catenuloplanes</taxon>
    </lineage>
</organism>
<keyword evidence="1" id="KW-0732">Signal</keyword>
<dbReference type="RefSeq" id="WP_310369381.1">
    <property type="nucleotide sequence ID" value="NZ_JAVDYB010000001.1"/>
</dbReference>
<proteinExistence type="predicted"/>
<comment type="caution">
    <text evidence="2">The sequence shown here is derived from an EMBL/GenBank/DDBJ whole genome shotgun (WGS) entry which is preliminary data.</text>
</comment>
<sequence>MSVKRIVVALAVVMSVAACGTASQPESGSTAPDVVTLRTGTPVASASPTPAGRPIIRPDATSEDIEELEQAFPACMEQNGVPQVRQPDGRYAVKQGGGPPVDEAVRKAAEEACRNTIPESWLDVERRTNPEFADLLRDAAECLKGKGYNARVVQDPDWRISYDSTEEFMAAGDDEIVCTNEAFAERIKTYR</sequence>
<reference evidence="2" key="1">
    <citation type="submission" date="2023-07" db="EMBL/GenBank/DDBJ databases">
        <title>Sequencing the genomes of 1000 actinobacteria strains.</title>
        <authorList>
            <person name="Klenk H.-P."/>
        </authorList>
    </citation>
    <scope>NUCLEOTIDE SEQUENCE</scope>
    <source>
        <strain evidence="2">DSM 44707</strain>
    </source>
</reference>
<dbReference type="AlphaFoldDB" id="A0AAE3YR62"/>
<dbReference type="Proteomes" id="UP001183643">
    <property type="component" value="Unassembled WGS sequence"/>
</dbReference>
<feature type="chain" id="PRO_5042114455" description="Lipoprotein" evidence="1">
    <location>
        <begin position="21"/>
        <end position="191"/>
    </location>
</feature>
<evidence type="ECO:0000256" key="1">
    <source>
        <dbReference type="SAM" id="SignalP"/>
    </source>
</evidence>
<name>A0AAE3YR62_9ACTN</name>
<evidence type="ECO:0000313" key="3">
    <source>
        <dbReference type="Proteomes" id="UP001183643"/>
    </source>
</evidence>
<accession>A0AAE3YR62</accession>
<gene>
    <name evidence="2" type="ORF">J2S41_003958</name>
</gene>
<evidence type="ECO:0000313" key="2">
    <source>
        <dbReference type="EMBL" id="MDR7277180.1"/>
    </source>
</evidence>